<evidence type="ECO:0008006" key="3">
    <source>
        <dbReference type="Google" id="ProtNLM"/>
    </source>
</evidence>
<dbReference type="RefSeq" id="WP_081163229.1">
    <property type="nucleotide sequence ID" value="NZ_LWBP01000067.1"/>
</dbReference>
<dbReference type="Proteomes" id="UP000192276">
    <property type="component" value="Unassembled WGS sequence"/>
</dbReference>
<sequence length="210" mass="24611">MKLLVESQYFPSVTLMKKSIEVSNIKFDEYEPWRKMSFRNRCVVVGSHGAINLSIPVLEGREQKRLLKEVAIDNRKPWQAQHWKTITSCYNRSPWFAFFEPELAGLYRQPVELLHEWNRICLNWVVMKLGAPIHVDYLKYVPGEQDGVDESQVVDWRNKITPKSIQTDFPDPVRYHQVFEERIGFIPHVSILDLLFCEGKNARHILGSKA</sequence>
<dbReference type="STRING" id="550983.A4R26_14465"/>
<evidence type="ECO:0000313" key="1">
    <source>
        <dbReference type="EMBL" id="OQP65629.1"/>
    </source>
</evidence>
<gene>
    <name evidence="1" type="ORF">A4R26_14465</name>
</gene>
<organism evidence="1 2">
    <name type="scientific">Niastella populi</name>
    <dbReference type="NCBI Taxonomy" id="550983"/>
    <lineage>
        <taxon>Bacteria</taxon>
        <taxon>Pseudomonadati</taxon>
        <taxon>Bacteroidota</taxon>
        <taxon>Chitinophagia</taxon>
        <taxon>Chitinophagales</taxon>
        <taxon>Chitinophagaceae</taxon>
        <taxon>Niastella</taxon>
    </lineage>
</organism>
<proteinExistence type="predicted"/>
<keyword evidence="2" id="KW-1185">Reference proteome</keyword>
<dbReference type="AlphaFoldDB" id="A0A1V9G4Q9"/>
<accession>A0A1V9G4Q9</accession>
<dbReference type="InterPro" id="IPR014985">
    <property type="entry name" value="WbqC"/>
</dbReference>
<reference evidence="2" key="1">
    <citation type="submission" date="2016-04" db="EMBL/GenBank/DDBJ databases">
        <authorList>
            <person name="Chen L."/>
            <person name="Zhuang W."/>
            <person name="Wang G."/>
        </authorList>
    </citation>
    <scope>NUCLEOTIDE SEQUENCE [LARGE SCALE GENOMIC DNA]</scope>
    <source>
        <strain evidence="2">208</strain>
    </source>
</reference>
<protein>
    <recommendedName>
        <fullName evidence="3">WbqC-like protein</fullName>
    </recommendedName>
</protein>
<comment type="caution">
    <text evidence="1">The sequence shown here is derived from an EMBL/GenBank/DDBJ whole genome shotgun (WGS) entry which is preliminary data.</text>
</comment>
<dbReference type="EMBL" id="LWBP01000067">
    <property type="protein sequence ID" value="OQP65629.1"/>
    <property type="molecule type" value="Genomic_DNA"/>
</dbReference>
<dbReference type="OrthoDB" id="1523452at2"/>
<evidence type="ECO:0000313" key="2">
    <source>
        <dbReference type="Proteomes" id="UP000192276"/>
    </source>
</evidence>
<name>A0A1V9G4Q9_9BACT</name>
<dbReference type="Pfam" id="PF08889">
    <property type="entry name" value="WbqC"/>
    <property type="match status" value="1"/>
</dbReference>